<name>K3ZNZ9_SETIT</name>
<feature type="compositionally biased region" description="Basic residues" evidence="1">
    <location>
        <begin position="59"/>
        <end position="69"/>
    </location>
</feature>
<sequence>MVRRRCPAAREPSQNEYEREHEETIRKNLRRIEEFGISGLSLALNSLLRENNFKGGSLGRKRKRSGRHACRGEGSDLSDSIPEVEEPDNTNLEEMLIPLAIEGPVRTGRRKVCVNKRKTSGAMAPGGRHSKRVRSIPPTEVTPGASTRLPKRLQTSAPCEKPVQEELPQVAEYTSGDDNVVQQELLVVVENTSGDDNVNNHSSPLRDWSYEYDEDHDDAPDLNKVETGWNNDSGQLESRTEAPTQRVGSRNARPPIRGILLDKMTKAIGRRIPISVAEGNTKPYESVQATKFASEAGVIVRSQVPIFPHWKDYKEETKHFEGFVGSLSRRYKLKQKHFVGVPANEIPTTSLFSYMTDLQWCKLVDKWSTAHNKPPLLSVDMVSKVLSQNNSNTTFLKNAGIPTTSSKYQSAGKEALRQELASEKQGSAVLHQ</sequence>
<reference evidence="3" key="1">
    <citation type="journal article" date="2012" name="Nat. Biotechnol.">
        <title>Reference genome sequence of the model plant Setaria.</title>
        <authorList>
            <person name="Bennetzen J.L."/>
            <person name="Schmutz J."/>
            <person name="Wang H."/>
            <person name="Percifield R."/>
            <person name="Hawkins J."/>
            <person name="Pontaroli A.C."/>
            <person name="Estep M."/>
            <person name="Feng L."/>
            <person name="Vaughn J.N."/>
            <person name="Grimwood J."/>
            <person name="Jenkins J."/>
            <person name="Barry K."/>
            <person name="Lindquist E."/>
            <person name="Hellsten U."/>
            <person name="Deshpande S."/>
            <person name="Wang X."/>
            <person name="Wu X."/>
            <person name="Mitros T."/>
            <person name="Triplett J."/>
            <person name="Yang X."/>
            <person name="Ye C.Y."/>
            <person name="Mauro-Herrera M."/>
            <person name="Wang L."/>
            <person name="Li P."/>
            <person name="Sharma M."/>
            <person name="Sharma R."/>
            <person name="Ronald P.C."/>
            <person name="Panaud O."/>
            <person name="Kellogg E.A."/>
            <person name="Brutnell T.P."/>
            <person name="Doust A.N."/>
            <person name="Tuskan G.A."/>
            <person name="Rokhsar D."/>
            <person name="Devos K.M."/>
        </authorList>
    </citation>
    <scope>NUCLEOTIDE SEQUENCE [LARGE SCALE GENOMIC DNA]</scope>
    <source>
        <strain evidence="3">cv. Yugu1</strain>
    </source>
</reference>
<dbReference type="InParanoid" id="K3ZNZ9"/>
<evidence type="ECO:0000256" key="1">
    <source>
        <dbReference type="SAM" id="MobiDB-lite"/>
    </source>
</evidence>
<accession>K3ZNZ9</accession>
<dbReference type="Proteomes" id="UP000004995">
    <property type="component" value="Unassembled WGS sequence"/>
</dbReference>
<feature type="region of interest" description="Disordered" evidence="1">
    <location>
        <begin position="1"/>
        <end position="22"/>
    </location>
</feature>
<reference evidence="2" key="2">
    <citation type="submission" date="2018-08" db="UniProtKB">
        <authorList>
            <consortium name="EnsemblPlants"/>
        </authorList>
    </citation>
    <scope>IDENTIFICATION</scope>
    <source>
        <strain evidence="2">Yugu1</strain>
    </source>
</reference>
<dbReference type="PANTHER" id="PTHR33063:SF15">
    <property type="entry name" value="TRANSPOSASE, PTTA_EN_SPM, PLANT"/>
    <property type="match status" value="1"/>
</dbReference>
<feature type="region of interest" description="Disordered" evidence="1">
    <location>
        <begin position="212"/>
        <end position="252"/>
    </location>
</feature>
<dbReference type="PANTHER" id="PTHR33063">
    <property type="entry name" value="OS02G0583500 PROTEIN"/>
    <property type="match status" value="1"/>
</dbReference>
<dbReference type="AlphaFoldDB" id="K3ZNZ9"/>
<keyword evidence="3" id="KW-1185">Reference proteome</keyword>
<dbReference type="HOGENOM" id="CLU_026612_0_0_1"/>
<feature type="compositionally biased region" description="Polar residues" evidence="1">
    <location>
        <begin position="228"/>
        <end position="248"/>
    </location>
</feature>
<dbReference type="EnsemblPlants" id="KQK94371">
    <property type="protein sequence ID" value="KQK94371"/>
    <property type="gene ID" value="SETIT_028329mg"/>
</dbReference>
<evidence type="ECO:0000313" key="3">
    <source>
        <dbReference type="Proteomes" id="UP000004995"/>
    </source>
</evidence>
<feature type="region of interest" description="Disordered" evidence="1">
    <location>
        <begin position="119"/>
        <end position="146"/>
    </location>
</feature>
<evidence type="ECO:0000313" key="2">
    <source>
        <dbReference type="EnsemblPlants" id="KQK94371"/>
    </source>
</evidence>
<feature type="region of interest" description="Disordered" evidence="1">
    <location>
        <begin position="55"/>
        <end position="85"/>
    </location>
</feature>
<organism evidence="2 3">
    <name type="scientific">Setaria italica</name>
    <name type="common">Foxtail millet</name>
    <name type="synonym">Panicum italicum</name>
    <dbReference type="NCBI Taxonomy" id="4555"/>
    <lineage>
        <taxon>Eukaryota</taxon>
        <taxon>Viridiplantae</taxon>
        <taxon>Streptophyta</taxon>
        <taxon>Embryophyta</taxon>
        <taxon>Tracheophyta</taxon>
        <taxon>Spermatophyta</taxon>
        <taxon>Magnoliopsida</taxon>
        <taxon>Liliopsida</taxon>
        <taxon>Poales</taxon>
        <taxon>Poaceae</taxon>
        <taxon>PACMAD clade</taxon>
        <taxon>Panicoideae</taxon>
        <taxon>Panicodae</taxon>
        <taxon>Paniceae</taxon>
        <taxon>Cenchrinae</taxon>
        <taxon>Setaria</taxon>
    </lineage>
</organism>
<dbReference type="EMBL" id="AGNK02004840">
    <property type="status" value="NOT_ANNOTATED_CDS"/>
    <property type="molecule type" value="Genomic_DNA"/>
</dbReference>
<proteinExistence type="predicted"/>
<dbReference type="Gramene" id="KQK94371">
    <property type="protein sequence ID" value="KQK94371"/>
    <property type="gene ID" value="SETIT_028329mg"/>
</dbReference>
<protein>
    <submittedName>
        <fullName evidence="2">Uncharacterized protein</fullName>
    </submittedName>
</protein>
<dbReference type="eggNOG" id="ENOG502SPQN">
    <property type="taxonomic scope" value="Eukaryota"/>
</dbReference>